<dbReference type="RefSeq" id="WP_345184406.1">
    <property type="nucleotide sequence ID" value="NZ_BAABGP010000004.1"/>
</dbReference>
<feature type="transmembrane region" description="Helical" evidence="2">
    <location>
        <begin position="295"/>
        <end position="316"/>
    </location>
</feature>
<feature type="transmembrane region" description="Helical" evidence="2">
    <location>
        <begin position="208"/>
        <end position="225"/>
    </location>
</feature>
<evidence type="ECO:0000313" key="4">
    <source>
        <dbReference type="Proteomes" id="UP001500731"/>
    </source>
</evidence>
<comment type="caution">
    <text evidence="3">The sequence shown here is derived from an EMBL/GenBank/DDBJ whole genome shotgun (WGS) entry which is preliminary data.</text>
</comment>
<organism evidence="3 4">
    <name type="scientific">Microbacterium panaciterrae</name>
    <dbReference type="NCBI Taxonomy" id="985759"/>
    <lineage>
        <taxon>Bacteria</taxon>
        <taxon>Bacillati</taxon>
        <taxon>Actinomycetota</taxon>
        <taxon>Actinomycetes</taxon>
        <taxon>Micrococcales</taxon>
        <taxon>Microbacteriaceae</taxon>
        <taxon>Microbacterium</taxon>
    </lineage>
</organism>
<keyword evidence="2" id="KW-1133">Transmembrane helix</keyword>
<feature type="transmembrane region" description="Helical" evidence="2">
    <location>
        <begin position="148"/>
        <end position="170"/>
    </location>
</feature>
<reference evidence="4" key="1">
    <citation type="journal article" date="2019" name="Int. J. Syst. Evol. Microbiol.">
        <title>The Global Catalogue of Microorganisms (GCM) 10K type strain sequencing project: providing services to taxonomists for standard genome sequencing and annotation.</title>
        <authorList>
            <consortium name="The Broad Institute Genomics Platform"/>
            <consortium name="The Broad Institute Genome Sequencing Center for Infectious Disease"/>
            <person name="Wu L."/>
            <person name="Ma J."/>
        </authorList>
    </citation>
    <scope>NUCLEOTIDE SEQUENCE [LARGE SCALE GENOMIC DNA]</scope>
    <source>
        <strain evidence="4">JCM 17839</strain>
    </source>
</reference>
<feature type="transmembrane region" description="Helical" evidence="2">
    <location>
        <begin position="176"/>
        <end position="196"/>
    </location>
</feature>
<evidence type="ECO:0008006" key="5">
    <source>
        <dbReference type="Google" id="ProtNLM"/>
    </source>
</evidence>
<evidence type="ECO:0000256" key="2">
    <source>
        <dbReference type="SAM" id="Phobius"/>
    </source>
</evidence>
<feature type="compositionally biased region" description="Basic and acidic residues" evidence="1">
    <location>
        <begin position="409"/>
        <end position="418"/>
    </location>
</feature>
<dbReference type="Proteomes" id="UP001500731">
    <property type="component" value="Unassembled WGS sequence"/>
</dbReference>
<evidence type="ECO:0000313" key="3">
    <source>
        <dbReference type="EMBL" id="GAA4480371.1"/>
    </source>
</evidence>
<feature type="transmembrane region" description="Helical" evidence="2">
    <location>
        <begin position="121"/>
        <end position="141"/>
    </location>
</feature>
<dbReference type="EMBL" id="BAABGP010000004">
    <property type="protein sequence ID" value="GAA4480371.1"/>
    <property type="molecule type" value="Genomic_DNA"/>
</dbReference>
<keyword evidence="4" id="KW-1185">Reference proteome</keyword>
<feature type="transmembrane region" description="Helical" evidence="2">
    <location>
        <begin position="359"/>
        <end position="380"/>
    </location>
</feature>
<feature type="transmembrane region" description="Helical" evidence="2">
    <location>
        <begin position="262"/>
        <end position="283"/>
    </location>
</feature>
<feature type="transmembrane region" description="Helical" evidence="2">
    <location>
        <begin position="231"/>
        <end position="250"/>
    </location>
</feature>
<protein>
    <recommendedName>
        <fullName evidence="5">NnrS family protein</fullName>
    </recommendedName>
</protein>
<feature type="region of interest" description="Disordered" evidence="1">
    <location>
        <begin position="1"/>
        <end position="28"/>
    </location>
</feature>
<sequence>MTPATPAPRSTPATRSTPASAGTGRAAGATRRPGWRLIWILPAGLALLAGLDAALLLLGLPAPVSGARLPQVHGALMVFGFVGTLIALERATALGRWYGFLAPGLLGVGVVALLVDAVPLIAAKAVVAVGMAAFTLVYVPLWRRQHDAPLLTQLLGAALGCAGAVIWLGQGSMERILPWLVAFVVLTIAAERVELARITMGPSAGTRLLMHAWVVALALVVGVALPDLGAIALGIALLALVAWLVVHDVARRTIRATGAPRYMAACILCGYVWLAIAAGVLLFGWPRSSAASDAIAHAVFLGYTISMIMAHATTILPAVLHIRLPYRPAFWVPVALLQLSLVVRLWLGDALGLTAAWRIGGVLGEIALLGFVGVAIASAVRGSGRKDPGARAKTSSGRAQPASGPVAARRGDRADAAS</sequence>
<keyword evidence="2" id="KW-0812">Transmembrane</keyword>
<feature type="transmembrane region" description="Helical" evidence="2">
    <location>
        <begin position="37"/>
        <end position="60"/>
    </location>
</feature>
<feature type="region of interest" description="Disordered" evidence="1">
    <location>
        <begin position="382"/>
        <end position="418"/>
    </location>
</feature>
<name>A0ABP8P551_9MICO</name>
<evidence type="ECO:0000256" key="1">
    <source>
        <dbReference type="SAM" id="MobiDB-lite"/>
    </source>
</evidence>
<feature type="transmembrane region" description="Helical" evidence="2">
    <location>
        <begin position="328"/>
        <end position="347"/>
    </location>
</feature>
<feature type="transmembrane region" description="Helical" evidence="2">
    <location>
        <begin position="72"/>
        <end position="88"/>
    </location>
</feature>
<keyword evidence="2" id="KW-0472">Membrane</keyword>
<gene>
    <name evidence="3" type="ORF">GCM10023171_07100</name>
</gene>
<accession>A0ABP8P551</accession>
<feature type="transmembrane region" description="Helical" evidence="2">
    <location>
        <begin position="97"/>
        <end position="115"/>
    </location>
</feature>
<proteinExistence type="predicted"/>